<keyword evidence="7" id="KW-1185">Reference proteome</keyword>
<comment type="caution">
    <text evidence="6">The sequence shown here is derived from an EMBL/GenBank/DDBJ whole genome shotgun (WGS) entry which is preliminary data.</text>
</comment>
<accession>B7AS23</accession>
<proteinExistence type="predicted"/>
<dbReference type="PANTHER" id="PTHR32332">
    <property type="entry name" value="2-NITROPROPANE DIOXYGENASE"/>
    <property type="match status" value="1"/>
</dbReference>
<dbReference type="Gene3D" id="3.20.20.70">
    <property type="entry name" value="Aldolase class I"/>
    <property type="match status" value="1"/>
</dbReference>
<dbReference type="CDD" id="cd04730">
    <property type="entry name" value="NPD_like"/>
    <property type="match status" value="1"/>
</dbReference>
<name>B7AS23_9FIRM</name>
<evidence type="ECO:0000256" key="1">
    <source>
        <dbReference type="ARBA" id="ARBA00003535"/>
    </source>
</evidence>
<dbReference type="Pfam" id="PF03060">
    <property type="entry name" value="NMO"/>
    <property type="match status" value="1"/>
</dbReference>
<sequence>MLMKCLELGDKCAKYPVIQGGMGVGVSLSQLAGAVAHAGGVGVISSAQIGFDEPDFKTNTREANIRALTRHIKNALAMKREGLVGVNVMVALKDYREHVRTAAQAGADIIISGAGLPVDLPELVAGTGTKIAPIVSSVKAVKVILSMWERKYKRTADMVVIEGPEAGGHLGFSREDIESGIRERFDDEIRGIIECVKGYAERFGVHIPVIAAGGIFNGDDVRHALSLGADGVQAATRFVATKECDASDAYKQAYIDASADDITIIKSPVGMPGRALNNSFIRRTKDNPERITECFGCLAHCNPSQVPYCITKALINAVRGDIENGLIFCGSNVSRIDRIITVDELIGELIV</sequence>
<dbReference type="InterPro" id="IPR004136">
    <property type="entry name" value="NMO"/>
</dbReference>
<dbReference type="HOGENOM" id="CLU_038732_0_1_9"/>
<dbReference type="InterPro" id="IPR013785">
    <property type="entry name" value="Aldolase_TIM"/>
</dbReference>
<evidence type="ECO:0000256" key="4">
    <source>
        <dbReference type="ARBA" id="ARBA00022643"/>
    </source>
</evidence>
<keyword evidence="4" id="KW-0288">FMN</keyword>
<dbReference type="Proteomes" id="UP000003136">
    <property type="component" value="Unassembled WGS sequence"/>
</dbReference>
<evidence type="ECO:0000256" key="2">
    <source>
        <dbReference type="ARBA" id="ARBA00013457"/>
    </source>
</evidence>
<comment type="function">
    <text evidence="1">Nitronate monooxygenase that uses molecular oxygen to catalyze the oxidative denitrification of alkyl nitronates. Acts on propionate 3-nitronate (P3N), the presumed physiological substrate. Probably functions in the detoxification of P3N, a metabolic poison produced by plants and fungi as a defense mechanism.</text>
</comment>
<reference evidence="6 7" key="2">
    <citation type="submission" date="2008-11" db="EMBL/GenBank/DDBJ databases">
        <authorList>
            <person name="Fulton L."/>
            <person name="Clifton S."/>
            <person name="Fulton B."/>
            <person name="Xu J."/>
            <person name="Minx P."/>
            <person name="Pepin K.H."/>
            <person name="Johnson M."/>
            <person name="Bhonagiri V."/>
            <person name="Nash W.E."/>
            <person name="Mardis E.R."/>
            <person name="Wilson R.K."/>
        </authorList>
    </citation>
    <scope>NUCLEOTIDE SEQUENCE [LARGE SCALE GENOMIC DNA]</scope>
    <source>
        <strain evidence="6 7">ATCC 43243</strain>
    </source>
</reference>
<dbReference type="STRING" id="483218.BACPEC_01878"/>
<dbReference type="eggNOG" id="COG2070">
    <property type="taxonomic scope" value="Bacteria"/>
</dbReference>
<dbReference type="GO" id="GO:0018580">
    <property type="term" value="F:nitronate monooxygenase activity"/>
    <property type="evidence" value="ECO:0007669"/>
    <property type="project" value="InterPro"/>
</dbReference>
<reference evidence="6 7" key="1">
    <citation type="submission" date="2008-11" db="EMBL/GenBank/DDBJ databases">
        <title>Draft genome sequence of Bacteroides pectinophilus (ATCC 43243).</title>
        <authorList>
            <person name="Sudarsanam P."/>
            <person name="Ley R."/>
            <person name="Guruge J."/>
            <person name="Turnbaugh P.J."/>
            <person name="Mahowald M."/>
            <person name="Liep D."/>
            <person name="Gordon J."/>
        </authorList>
    </citation>
    <scope>NUCLEOTIDE SEQUENCE [LARGE SCALE GENOMIC DNA]</scope>
    <source>
        <strain evidence="6 7">ATCC 43243</strain>
    </source>
</reference>
<keyword evidence="3" id="KW-0285">Flavoprotein</keyword>
<organism evidence="6 7">
    <name type="scientific">[Bacteroides] pectinophilus ATCC 43243</name>
    <dbReference type="NCBI Taxonomy" id="483218"/>
    <lineage>
        <taxon>Bacteria</taxon>
        <taxon>Bacillati</taxon>
        <taxon>Bacillota</taxon>
        <taxon>Clostridia</taxon>
        <taxon>Eubacteriales</taxon>
    </lineage>
</organism>
<evidence type="ECO:0000256" key="5">
    <source>
        <dbReference type="ARBA" id="ARBA00023002"/>
    </source>
</evidence>
<evidence type="ECO:0000313" key="7">
    <source>
        <dbReference type="Proteomes" id="UP000003136"/>
    </source>
</evidence>
<dbReference type="EMBL" id="ABVQ01000036">
    <property type="protein sequence ID" value="EEC57369.1"/>
    <property type="molecule type" value="Genomic_DNA"/>
</dbReference>
<gene>
    <name evidence="6" type="ORF">BACPEC_01878</name>
</gene>
<dbReference type="AlphaFoldDB" id="B7AS23"/>
<dbReference type="PANTHER" id="PTHR32332:SF18">
    <property type="entry name" value="2-NITROPROPANE DIOXYGENASE"/>
    <property type="match status" value="1"/>
</dbReference>
<dbReference type="SUPFAM" id="SSF51412">
    <property type="entry name" value="Inosine monophosphate dehydrogenase (IMPDH)"/>
    <property type="match status" value="1"/>
</dbReference>
<protein>
    <recommendedName>
        <fullName evidence="2">Probable nitronate monooxygenase</fullName>
    </recommendedName>
</protein>
<evidence type="ECO:0000313" key="6">
    <source>
        <dbReference type="EMBL" id="EEC57369.1"/>
    </source>
</evidence>
<keyword evidence="5" id="KW-0560">Oxidoreductase</keyword>
<evidence type="ECO:0000256" key="3">
    <source>
        <dbReference type="ARBA" id="ARBA00022630"/>
    </source>
</evidence>